<evidence type="ECO:0000256" key="1">
    <source>
        <dbReference type="ARBA" id="ARBA00008007"/>
    </source>
</evidence>
<dbReference type="InterPro" id="IPR051910">
    <property type="entry name" value="ComF/GntX_DNA_util-trans"/>
</dbReference>
<keyword evidence="3" id="KW-1185">Reference proteome</keyword>
<dbReference type="PANTHER" id="PTHR47505:SF1">
    <property type="entry name" value="DNA UTILIZATION PROTEIN YHGH"/>
    <property type="match status" value="1"/>
</dbReference>
<proteinExistence type="inferred from homology"/>
<gene>
    <name evidence="2" type="ORF">GOEFS_004_00240</name>
</gene>
<dbReference type="CDD" id="cd06223">
    <property type="entry name" value="PRTases_typeI"/>
    <property type="match status" value="1"/>
</dbReference>
<dbReference type="SUPFAM" id="SSF53271">
    <property type="entry name" value="PRTase-like"/>
    <property type="match status" value="1"/>
</dbReference>
<organism evidence="2 3">
    <name type="scientific">Gordonia effusa NBRC 100432</name>
    <dbReference type="NCBI Taxonomy" id="1077974"/>
    <lineage>
        <taxon>Bacteria</taxon>
        <taxon>Bacillati</taxon>
        <taxon>Actinomycetota</taxon>
        <taxon>Actinomycetes</taxon>
        <taxon>Mycobacteriales</taxon>
        <taxon>Gordoniaceae</taxon>
        <taxon>Gordonia</taxon>
    </lineage>
</organism>
<dbReference type="Proteomes" id="UP000035034">
    <property type="component" value="Unassembled WGS sequence"/>
</dbReference>
<evidence type="ECO:0008006" key="4">
    <source>
        <dbReference type="Google" id="ProtNLM"/>
    </source>
</evidence>
<evidence type="ECO:0000313" key="3">
    <source>
        <dbReference type="Proteomes" id="UP000035034"/>
    </source>
</evidence>
<reference evidence="2 3" key="1">
    <citation type="submission" date="2011-12" db="EMBL/GenBank/DDBJ databases">
        <title>Whole genome shotgun sequence of Gordonia effusa NBRC 100432.</title>
        <authorList>
            <person name="Yoshida I."/>
            <person name="Takarada H."/>
            <person name="Hosoyama A."/>
            <person name="Tsuchikane K."/>
            <person name="Katsumata H."/>
            <person name="Yamazaki S."/>
            <person name="Fujita N."/>
        </authorList>
    </citation>
    <scope>NUCLEOTIDE SEQUENCE [LARGE SCALE GENOMIC DNA]</scope>
    <source>
        <strain evidence="2 3">NBRC 100432</strain>
    </source>
</reference>
<comment type="caution">
    <text evidence="2">The sequence shown here is derived from an EMBL/GenBank/DDBJ whole genome shotgun (WGS) entry which is preliminary data.</text>
</comment>
<comment type="similarity">
    <text evidence="1">Belongs to the ComF/GntX family.</text>
</comment>
<dbReference type="InterPro" id="IPR029057">
    <property type="entry name" value="PRTase-like"/>
</dbReference>
<name>H0QUK8_9ACTN</name>
<dbReference type="eggNOG" id="COG1040">
    <property type="taxonomic scope" value="Bacteria"/>
</dbReference>
<dbReference type="PANTHER" id="PTHR47505">
    <property type="entry name" value="DNA UTILIZATION PROTEIN YHGH"/>
    <property type="match status" value="1"/>
</dbReference>
<sequence>MRMLAALSDLVLPIDCGGCGAVGTRWCERCRGRMRDDPIALTPRVAVGAPVWALGRYRAPFATSVLAMKEHRRRDLAQPIGSALASTLRTLARWSEVPDAAHLYLVPAPTRMLAARRRGGDTVTAFAGVAAARLGPAVSVAPLLRTAGSVRDSMGLDARRRATNMSGAIRIRRRPATRLPTENHAVILVDDVLTTGATAAESVKVLATQRVFVDCVVVIAGA</sequence>
<dbReference type="STRING" id="1077974.GOEFS_004_00240"/>
<accession>H0QUK8</accession>
<dbReference type="EMBL" id="BAEH01000004">
    <property type="protein sequence ID" value="GAB16509.1"/>
    <property type="molecule type" value="Genomic_DNA"/>
</dbReference>
<protein>
    <recommendedName>
        <fullName evidence="4">Phosphoribosyltransferase domain-containing protein</fullName>
    </recommendedName>
</protein>
<evidence type="ECO:0000313" key="2">
    <source>
        <dbReference type="EMBL" id="GAB16509.1"/>
    </source>
</evidence>
<dbReference type="Gene3D" id="3.40.50.2020">
    <property type="match status" value="1"/>
</dbReference>
<dbReference type="InterPro" id="IPR000836">
    <property type="entry name" value="PRTase_dom"/>
</dbReference>
<dbReference type="AlphaFoldDB" id="H0QUK8"/>